<dbReference type="EMBL" id="JACGWJ010000020">
    <property type="protein sequence ID" value="KAL0340241.1"/>
    <property type="molecule type" value="Genomic_DNA"/>
</dbReference>
<sequence length="58" mass="6805">MSRKFFDHDMLAEKNASRSRRGSLYLLAKFHHFLHQGLPDVRGLISSYSNSVKQRLWA</sequence>
<comment type="caution">
    <text evidence="1">The sequence shown here is derived from an EMBL/GenBank/DDBJ whole genome shotgun (WGS) entry which is preliminary data.</text>
</comment>
<evidence type="ECO:0008006" key="2">
    <source>
        <dbReference type="Google" id="ProtNLM"/>
    </source>
</evidence>
<name>A0AAW2NCT0_SESRA</name>
<dbReference type="AlphaFoldDB" id="A0AAW2NCT0"/>
<accession>A0AAW2NCT0</accession>
<reference evidence="1" key="2">
    <citation type="journal article" date="2024" name="Plant">
        <title>Genomic evolution and insights into agronomic trait innovations of Sesamum species.</title>
        <authorList>
            <person name="Miao H."/>
            <person name="Wang L."/>
            <person name="Qu L."/>
            <person name="Liu H."/>
            <person name="Sun Y."/>
            <person name="Le M."/>
            <person name="Wang Q."/>
            <person name="Wei S."/>
            <person name="Zheng Y."/>
            <person name="Lin W."/>
            <person name="Duan Y."/>
            <person name="Cao H."/>
            <person name="Xiong S."/>
            <person name="Wang X."/>
            <person name="Wei L."/>
            <person name="Li C."/>
            <person name="Ma Q."/>
            <person name="Ju M."/>
            <person name="Zhao R."/>
            <person name="Li G."/>
            <person name="Mu C."/>
            <person name="Tian Q."/>
            <person name="Mei H."/>
            <person name="Zhang T."/>
            <person name="Gao T."/>
            <person name="Zhang H."/>
        </authorList>
    </citation>
    <scope>NUCLEOTIDE SEQUENCE</scope>
    <source>
        <strain evidence="1">G02</strain>
    </source>
</reference>
<reference evidence="1" key="1">
    <citation type="submission" date="2020-06" db="EMBL/GenBank/DDBJ databases">
        <authorList>
            <person name="Li T."/>
            <person name="Hu X."/>
            <person name="Zhang T."/>
            <person name="Song X."/>
            <person name="Zhang H."/>
            <person name="Dai N."/>
            <person name="Sheng W."/>
            <person name="Hou X."/>
            <person name="Wei L."/>
        </authorList>
    </citation>
    <scope>NUCLEOTIDE SEQUENCE</scope>
    <source>
        <strain evidence="1">G02</strain>
        <tissue evidence="1">Leaf</tissue>
    </source>
</reference>
<gene>
    <name evidence="1" type="ORF">Sradi_4540900</name>
</gene>
<proteinExistence type="predicted"/>
<protein>
    <recommendedName>
        <fullName evidence="2">Maturase K</fullName>
    </recommendedName>
</protein>
<organism evidence="1">
    <name type="scientific">Sesamum radiatum</name>
    <name type="common">Black benniseed</name>
    <dbReference type="NCBI Taxonomy" id="300843"/>
    <lineage>
        <taxon>Eukaryota</taxon>
        <taxon>Viridiplantae</taxon>
        <taxon>Streptophyta</taxon>
        <taxon>Embryophyta</taxon>
        <taxon>Tracheophyta</taxon>
        <taxon>Spermatophyta</taxon>
        <taxon>Magnoliopsida</taxon>
        <taxon>eudicotyledons</taxon>
        <taxon>Gunneridae</taxon>
        <taxon>Pentapetalae</taxon>
        <taxon>asterids</taxon>
        <taxon>lamiids</taxon>
        <taxon>Lamiales</taxon>
        <taxon>Pedaliaceae</taxon>
        <taxon>Sesamum</taxon>
    </lineage>
</organism>
<evidence type="ECO:0000313" key="1">
    <source>
        <dbReference type="EMBL" id="KAL0340241.1"/>
    </source>
</evidence>